<accession>A0AC61RGW8</accession>
<keyword evidence="2" id="KW-1185">Reference proteome</keyword>
<sequence>MSCDLFIFALKFIRNKSLHFNMPDDSIKYPIGVQSFEELRKGGYVYIDKTSIFPELFRKKYYFMSRPRRFGKSLLLSTLEAFFKGKKELFEGLTIYDLEKEWIEYPVVHIDFATMNECEILNFEKDLRLMIKNIAEEYGVDPEKDGWYPDEYTLGSLFSELIRILAKKTGRNVVVLIDEYDKGILDLLQDEEKLQQATVALRPFFSVLKSQDRYIKFAFVTGVSRFRNTTLFSGFNNPSDISMDARFGTLLGITKEEMLRYLSSGIKELAESYNYPCDKTIELLINKYDGYRFTRAKEYVFNPFSLLSALDSRQLDPYWIMTGSSRILAKFLKKSRFRLEDLTEKWVSFEKLSTPFSVDNPLSLFFQTGYLTIRDFDGDGYYRLGIPNQEVQSSLVNLLIPEFVEGDAGFEIEDIQQTLRRAINNGDVDGMMRTLKGLLASVPYQIIDNKPMEKHLHLCLYMIFMMLGANSECEVSRSAGRVDMVAQTPWRVYVFEFKIDRNPSEALRQISSKGYSLSWEARDRTVVKVGVNFSTELRTISDWSYEII</sequence>
<dbReference type="Proteomes" id="UP000306319">
    <property type="component" value="Unassembled WGS sequence"/>
</dbReference>
<comment type="caution">
    <text evidence="1">The sequence shown here is derived from an EMBL/GenBank/DDBJ whole genome shotgun (WGS) entry which is preliminary data.</text>
</comment>
<name>A0AC61RGW8_9BACT</name>
<proteinExistence type="predicted"/>
<gene>
    <name evidence="1" type="ORF">E5331_07350</name>
</gene>
<evidence type="ECO:0000313" key="1">
    <source>
        <dbReference type="EMBL" id="TGY79188.1"/>
    </source>
</evidence>
<organism evidence="1 2">
    <name type="scientific">Lepagella muris</name>
    <dbReference type="NCBI Taxonomy" id="3032870"/>
    <lineage>
        <taxon>Bacteria</taxon>
        <taxon>Pseudomonadati</taxon>
        <taxon>Bacteroidota</taxon>
        <taxon>Bacteroidia</taxon>
        <taxon>Bacteroidales</taxon>
        <taxon>Muribaculaceae</taxon>
        <taxon>Lepagella</taxon>
    </lineage>
</organism>
<reference evidence="1" key="1">
    <citation type="submission" date="2019-04" db="EMBL/GenBank/DDBJ databases">
        <title>Microbes associate with the intestines of laboratory mice.</title>
        <authorList>
            <person name="Navarre W."/>
            <person name="Wong E."/>
            <person name="Huang K."/>
            <person name="Tropini C."/>
            <person name="Ng K."/>
            <person name="Yu B."/>
        </authorList>
    </citation>
    <scope>NUCLEOTIDE SEQUENCE</scope>
    <source>
        <strain evidence="1">NM04_E33</strain>
    </source>
</reference>
<evidence type="ECO:0000313" key="2">
    <source>
        <dbReference type="Proteomes" id="UP000306319"/>
    </source>
</evidence>
<dbReference type="EMBL" id="SRYB01000008">
    <property type="protein sequence ID" value="TGY79188.1"/>
    <property type="molecule type" value="Genomic_DNA"/>
</dbReference>
<protein>
    <submittedName>
        <fullName evidence="1">AAA family ATPase</fullName>
    </submittedName>
</protein>